<keyword evidence="5 6" id="KW-0472">Membrane</keyword>
<dbReference type="PANTHER" id="PTHR23504">
    <property type="entry name" value="MAJOR FACILITATOR SUPERFAMILY DOMAIN-CONTAINING PROTEIN 10"/>
    <property type="match status" value="1"/>
</dbReference>
<protein>
    <recommendedName>
        <fullName evidence="8">Major facilitator superfamily (MFS) profile domain-containing protein</fullName>
    </recommendedName>
</protein>
<sequence length="378" mass="40909">MLSMLLFGLSRTLVTLILSRAFCGLLNGNIGVMKTALGELTDATNRAEAFALMPAVWAFGATMGPLLGGSLSRPADRFPVVFASNFWKKFPYFLPCVATASYVFAVLLITGLFFEETVQCGKASSCSPCSSSSSYKLLVVNSDEELDPAERPVSFRGLFTFPVVISIANYAALGFLSTSVNALLPLFFHTPIELGGLNLDPARIGYIMGVYGAGMGLFQMLFFAKIVRRWGTRRVFIVSMATFVPVFMLFPVASLIAKRWGLGWGLWVAVGLILFLLFIMDTAFGCIFMYVTESAPNRRSLGATNGLAQTTVSSARAVGPALTTSLFSFSVQKNLLHGHGVYVVLAIFSCGAVYLGTLLPHRIWSKQVGSEDASDSEY</sequence>
<dbReference type="PANTHER" id="PTHR23504:SF15">
    <property type="entry name" value="MAJOR FACILITATOR SUPERFAMILY (MFS) PROFILE DOMAIN-CONTAINING PROTEIN"/>
    <property type="match status" value="1"/>
</dbReference>
<evidence type="ECO:0000256" key="4">
    <source>
        <dbReference type="ARBA" id="ARBA00022989"/>
    </source>
</evidence>
<evidence type="ECO:0000256" key="1">
    <source>
        <dbReference type="ARBA" id="ARBA00004141"/>
    </source>
</evidence>
<evidence type="ECO:0000256" key="2">
    <source>
        <dbReference type="ARBA" id="ARBA00022448"/>
    </source>
</evidence>
<dbReference type="GO" id="GO:0016020">
    <property type="term" value="C:membrane"/>
    <property type="evidence" value="ECO:0007669"/>
    <property type="project" value="UniProtKB-SubCell"/>
</dbReference>
<organism evidence="9 10">
    <name type="scientific">Cyclocybe aegerita</name>
    <name type="common">Black poplar mushroom</name>
    <name type="synonym">Agrocybe aegerita</name>
    <dbReference type="NCBI Taxonomy" id="1973307"/>
    <lineage>
        <taxon>Eukaryota</taxon>
        <taxon>Fungi</taxon>
        <taxon>Dikarya</taxon>
        <taxon>Basidiomycota</taxon>
        <taxon>Agaricomycotina</taxon>
        <taxon>Agaricomycetes</taxon>
        <taxon>Agaricomycetidae</taxon>
        <taxon>Agaricales</taxon>
        <taxon>Agaricineae</taxon>
        <taxon>Bolbitiaceae</taxon>
        <taxon>Cyclocybe</taxon>
    </lineage>
</organism>
<dbReference type="InterPro" id="IPR011701">
    <property type="entry name" value="MFS"/>
</dbReference>
<comment type="caution">
    <text evidence="9">The sequence shown here is derived from an EMBL/GenBank/DDBJ whole genome shotgun (WGS) entry which is preliminary data.</text>
</comment>
<keyword evidence="3 6" id="KW-0812">Transmembrane</keyword>
<evidence type="ECO:0000259" key="8">
    <source>
        <dbReference type="PROSITE" id="PS50850"/>
    </source>
</evidence>
<feature type="transmembrane region" description="Helical" evidence="6">
    <location>
        <begin position="158"/>
        <end position="184"/>
    </location>
</feature>
<dbReference type="PROSITE" id="PS50850">
    <property type="entry name" value="MFS"/>
    <property type="match status" value="1"/>
</dbReference>
<dbReference type="GO" id="GO:0022857">
    <property type="term" value="F:transmembrane transporter activity"/>
    <property type="evidence" value="ECO:0007669"/>
    <property type="project" value="InterPro"/>
</dbReference>
<feature type="signal peptide" evidence="7">
    <location>
        <begin position="1"/>
        <end position="19"/>
    </location>
</feature>
<dbReference type="InterPro" id="IPR020846">
    <property type="entry name" value="MFS_dom"/>
</dbReference>
<dbReference type="Pfam" id="PF07690">
    <property type="entry name" value="MFS_1"/>
    <property type="match status" value="1"/>
</dbReference>
<dbReference type="Proteomes" id="UP000467700">
    <property type="component" value="Unassembled WGS sequence"/>
</dbReference>
<dbReference type="InterPro" id="IPR036259">
    <property type="entry name" value="MFS_trans_sf"/>
</dbReference>
<dbReference type="SUPFAM" id="SSF103473">
    <property type="entry name" value="MFS general substrate transporter"/>
    <property type="match status" value="1"/>
</dbReference>
<name>A0A8S0WNQ1_CYCAE</name>
<feature type="transmembrane region" description="Helical" evidence="6">
    <location>
        <begin position="235"/>
        <end position="257"/>
    </location>
</feature>
<feature type="transmembrane region" description="Helical" evidence="6">
    <location>
        <begin position="204"/>
        <end position="223"/>
    </location>
</feature>
<dbReference type="Gene3D" id="1.20.1250.20">
    <property type="entry name" value="MFS general substrate transporter like domains"/>
    <property type="match status" value="1"/>
</dbReference>
<accession>A0A8S0WNQ1</accession>
<dbReference type="EMBL" id="CACVBS010000057">
    <property type="protein sequence ID" value="CAA7266807.1"/>
    <property type="molecule type" value="Genomic_DNA"/>
</dbReference>
<reference evidence="9 10" key="1">
    <citation type="submission" date="2020-01" db="EMBL/GenBank/DDBJ databases">
        <authorList>
            <person name="Gupta K D."/>
        </authorList>
    </citation>
    <scope>NUCLEOTIDE SEQUENCE [LARGE SCALE GENOMIC DNA]</scope>
</reference>
<feature type="transmembrane region" description="Helical" evidence="6">
    <location>
        <begin position="340"/>
        <end position="359"/>
    </location>
</feature>
<feature type="transmembrane region" description="Helical" evidence="6">
    <location>
        <begin position="92"/>
        <end position="114"/>
    </location>
</feature>
<comment type="subcellular location">
    <subcellularLocation>
        <location evidence="1">Membrane</location>
        <topology evidence="1">Multi-pass membrane protein</topology>
    </subcellularLocation>
</comment>
<evidence type="ECO:0000313" key="10">
    <source>
        <dbReference type="Proteomes" id="UP000467700"/>
    </source>
</evidence>
<feature type="domain" description="Major facilitator superfamily (MFS) profile" evidence="8">
    <location>
        <begin position="1"/>
        <end position="363"/>
    </location>
</feature>
<evidence type="ECO:0000256" key="3">
    <source>
        <dbReference type="ARBA" id="ARBA00022692"/>
    </source>
</evidence>
<evidence type="ECO:0000256" key="6">
    <source>
        <dbReference type="SAM" id="Phobius"/>
    </source>
</evidence>
<feature type="transmembrane region" description="Helical" evidence="6">
    <location>
        <begin position="263"/>
        <end position="291"/>
    </location>
</feature>
<proteinExistence type="predicted"/>
<keyword evidence="7" id="KW-0732">Signal</keyword>
<dbReference type="OrthoDB" id="419616at2759"/>
<evidence type="ECO:0000313" key="9">
    <source>
        <dbReference type="EMBL" id="CAA7266807.1"/>
    </source>
</evidence>
<evidence type="ECO:0000256" key="5">
    <source>
        <dbReference type="ARBA" id="ARBA00023136"/>
    </source>
</evidence>
<evidence type="ECO:0000256" key="7">
    <source>
        <dbReference type="SAM" id="SignalP"/>
    </source>
</evidence>
<keyword evidence="10" id="KW-1185">Reference proteome</keyword>
<gene>
    <name evidence="9" type="ORF">AAE3_LOCUS9373</name>
</gene>
<feature type="chain" id="PRO_5035769835" description="Major facilitator superfamily (MFS) profile domain-containing protein" evidence="7">
    <location>
        <begin position="20"/>
        <end position="378"/>
    </location>
</feature>
<keyword evidence="2" id="KW-0813">Transport</keyword>
<dbReference type="AlphaFoldDB" id="A0A8S0WNQ1"/>
<keyword evidence="4 6" id="KW-1133">Transmembrane helix</keyword>